<feature type="compositionally biased region" description="Basic and acidic residues" evidence="1">
    <location>
        <begin position="24"/>
        <end position="33"/>
    </location>
</feature>
<name>A0A9N9CHA4_9GLOM</name>
<gene>
    <name evidence="2" type="ORF">RFULGI_LOCUS6577</name>
</gene>
<organism evidence="2 3">
    <name type="scientific">Racocetra fulgida</name>
    <dbReference type="NCBI Taxonomy" id="60492"/>
    <lineage>
        <taxon>Eukaryota</taxon>
        <taxon>Fungi</taxon>
        <taxon>Fungi incertae sedis</taxon>
        <taxon>Mucoromycota</taxon>
        <taxon>Glomeromycotina</taxon>
        <taxon>Glomeromycetes</taxon>
        <taxon>Diversisporales</taxon>
        <taxon>Gigasporaceae</taxon>
        <taxon>Racocetra</taxon>
    </lineage>
</organism>
<dbReference type="OrthoDB" id="2687058at2759"/>
<keyword evidence="3" id="KW-1185">Reference proteome</keyword>
<feature type="non-terminal residue" evidence="2">
    <location>
        <position position="1"/>
    </location>
</feature>
<evidence type="ECO:0000256" key="1">
    <source>
        <dbReference type="SAM" id="MobiDB-lite"/>
    </source>
</evidence>
<feature type="compositionally biased region" description="Polar residues" evidence="1">
    <location>
        <begin position="34"/>
        <end position="46"/>
    </location>
</feature>
<accession>A0A9N9CHA4</accession>
<dbReference type="AlphaFoldDB" id="A0A9N9CHA4"/>
<evidence type="ECO:0000313" key="2">
    <source>
        <dbReference type="EMBL" id="CAG8600354.1"/>
    </source>
</evidence>
<feature type="region of interest" description="Disordered" evidence="1">
    <location>
        <begin position="24"/>
        <end position="52"/>
    </location>
</feature>
<evidence type="ECO:0000313" key="3">
    <source>
        <dbReference type="Proteomes" id="UP000789396"/>
    </source>
</evidence>
<dbReference type="Proteomes" id="UP000789396">
    <property type="component" value="Unassembled WGS sequence"/>
</dbReference>
<protein>
    <submittedName>
        <fullName evidence="2">1358_t:CDS:1</fullName>
    </submittedName>
</protein>
<reference evidence="2" key="1">
    <citation type="submission" date="2021-06" db="EMBL/GenBank/DDBJ databases">
        <authorList>
            <person name="Kallberg Y."/>
            <person name="Tangrot J."/>
            <person name="Rosling A."/>
        </authorList>
    </citation>
    <scope>NUCLEOTIDE SEQUENCE</scope>
    <source>
        <strain evidence="2">IN212</strain>
    </source>
</reference>
<comment type="caution">
    <text evidence="2">The sequence shown here is derived from an EMBL/GenBank/DDBJ whole genome shotgun (WGS) entry which is preliminary data.</text>
</comment>
<dbReference type="EMBL" id="CAJVPZ010008664">
    <property type="protein sequence ID" value="CAG8600354.1"/>
    <property type="molecule type" value="Genomic_DNA"/>
</dbReference>
<sequence length="167" mass="18814">RIIKSEKPTDNDVTLLKSDSHFEVNNVNDEKDQQISTSSVSETASRQENEEDESFLEMHLKSKSGYPAKNARISYKEVSSYTPIQTVVERAKKVVNRKDLVVVGRHSHVNEPHHHYEFGELIKNLGNYGNDTHKSLGYVSEAFLVGGVMASLLVLQAKQVKDEKKTS</sequence>
<proteinExistence type="predicted"/>